<name>A0A0D7AC13_9AGAR</name>
<keyword evidence="11" id="KW-1185">Reference proteome</keyword>
<evidence type="ECO:0000256" key="2">
    <source>
        <dbReference type="ARBA" id="ARBA00009096"/>
    </source>
</evidence>
<dbReference type="InterPro" id="IPR016964">
    <property type="entry name" value="Sigma2_recept"/>
</dbReference>
<evidence type="ECO:0000256" key="4">
    <source>
        <dbReference type="ARBA" id="ARBA00022824"/>
    </source>
</evidence>
<feature type="transmembrane region" description="Helical" evidence="8">
    <location>
        <begin position="99"/>
        <end position="128"/>
    </location>
</feature>
<keyword evidence="3 7" id="KW-0812">Transmembrane</keyword>
<dbReference type="PIRSF" id="PIRSF031032">
    <property type="entry name" value="TMP_97_prd"/>
    <property type="match status" value="1"/>
</dbReference>
<evidence type="ECO:0000256" key="3">
    <source>
        <dbReference type="ARBA" id="ARBA00022692"/>
    </source>
</evidence>
<feature type="transmembrane region" description="Helical" evidence="8">
    <location>
        <begin position="7"/>
        <end position="24"/>
    </location>
</feature>
<dbReference type="InterPro" id="IPR051987">
    <property type="entry name" value="Sigma-2_receptor-like"/>
</dbReference>
<protein>
    <recommendedName>
        <fullName evidence="9">EXPERA domain-containing protein</fullName>
    </recommendedName>
</protein>
<evidence type="ECO:0000256" key="6">
    <source>
        <dbReference type="ARBA" id="ARBA00023136"/>
    </source>
</evidence>
<evidence type="ECO:0000256" key="8">
    <source>
        <dbReference type="SAM" id="Phobius"/>
    </source>
</evidence>
<evidence type="ECO:0000313" key="11">
    <source>
        <dbReference type="Proteomes" id="UP000054144"/>
    </source>
</evidence>
<organism evidence="10 11">
    <name type="scientific">Fistulina hepatica ATCC 64428</name>
    <dbReference type="NCBI Taxonomy" id="1128425"/>
    <lineage>
        <taxon>Eukaryota</taxon>
        <taxon>Fungi</taxon>
        <taxon>Dikarya</taxon>
        <taxon>Basidiomycota</taxon>
        <taxon>Agaricomycotina</taxon>
        <taxon>Agaricomycetes</taxon>
        <taxon>Agaricomycetidae</taxon>
        <taxon>Agaricales</taxon>
        <taxon>Fistulinaceae</taxon>
        <taxon>Fistulina</taxon>
    </lineage>
</organism>
<comment type="subcellular location">
    <subcellularLocation>
        <location evidence="1">Endoplasmic reticulum membrane</location>
        <topology evidence="1">Multi-pass membrane protein</topology>
    </subcellularLocation>
</comment>
<comment type="similarity">
    <text evidence="2">Belongs to the TMEM97/sigma-2 receptor family.</text>
</comment>
<dbReference type="Proteomes" id="UP000054144">
    <property type="component" value="Unassembled WGS sequence"/>
</dbReference>
<feature type="non-terminal residue" evidence="10">
    <location>
        <position position="1"/>
    </location>
</feature>
<keyword evidence="4" id="KW-0256">Endoplasmic reticulum</keyword>
<evidence type="ECO:0000256" key="7">
    <source>
        <dbReference type="PROSITE-ProRule" id="PRU01087"/>
    </source>
</evidence>
<evidence type="ECO:0000256" key="5">
    <source>
        <dbReference type="ARBA" id="ARBA00022989"/>
    </source>
</evidence>
<dbReference type="OrthoDB" id="433124at2759"/>
<dbReference type="Pfam" id="PF05241">
    <property type="entry name" value="EBP"/>
    <property type="match status" value="1"/>
</dbReference>
<evidence type="ECO:0000313" key="10">
    <source>
        <dbReference type="EMBL" id="KIY48215.1"/>
    </source>
</evidence>
<keyword evidence="5 7" id="KW-1133">Transmembrane helix</keyword>
<dbReference type="PANTHER" id="PTHR31204:SF1">
    <property type="entry name" value="SIGMA INTRACELLULAR RECEPTOR 2"/>
    <property type="match status" value="1"/>
</dbReference>
<feature type="transmembrane region" description="Helical" evidence="8">
    <location>
        <begin position="149"/>
        <end position="168"/>
    </location>
</feature>
<dbReference type="EMBL" id="KN881851">
    <property type="protein sequence ID" value="KIY48215.1"/>
    <property type="molecule type" value="Genomic_DNA"/>
</dbReference>
<feature type="transmembrane region" description="Helical" evidence="8">
    <location>
        <begin position="68"/>
        <end position="93"/>
    </location>
</feature>
<dbReference type="InterPro" id="IPR033118">
    <property type="entry name" value="EXPERA"/>
</dbReference>
<dbReference type="GO" id="GO:0005789">
    <property type="term" value="C:endoplasmic reticulum membrane"/>
    <property type="evidence" value="ECO:0007669"/>
    <property type="project" value="UniProtKB-SubCell"/>
</dbReference>
<accession>A0A0D7AC13</accession>
<sequence>LTQRPLDMLYFVFFVWHFFISVFFDFQPLYPRALIPGPLANFFDWYLRESRDFFMANMDGRVHNMDLTWFQCFSVFEVIWQAPSFVIAMLGLYNDAKGVYPLIAAYGASTFMTIVPCVVQFLVTPIITEEEFTRGVLGFTTPEQQSMCVWSYVFPMVMCFVLAVDMSYRL</sequence>
<keyword evidence="6 7" id="KW-0472">Membrane</keyword>
<gene>
    <name evidence="10" type="ORF">FISHEDRAFT_7890</name>
</gene>
<dbReference type="PROSITE" id="PS51751">
    <property type="entry name" value="EXPERA"/>
    <property type="match status" value="1"/>
</dbReference>
<reference evidence="10 11" key="1">
    <citation type="journal article" date="2015" name="Fungal Genet. Biol.">
        <title>Evolution of novel wood decay mechanisms in Agaricales revealed by the genome sequences of Fistulina hepatica and Cylindrobasidium torrendii.</title>
        <authorList>
            <person name="Floudas D."/>
            <person name="Held B.W."/>
            <person name="Riley R."/>
            <person name="Nagy L.G."/>
            <person name="Koehler G."/>
            <person name="Ransdell A.S."/>
            <person name="Younus H."/>
            <person name="Chow J."/>
            <person name="Chiniquy J."/>
            <person name="Lipzen A."/>
            <person name="Tritt A."/>
            <person name="Sun H."/>
            <person name="Haridas S."/>
            <person name="LaButti K."/>
            <person name="Ohm R.A."/>
            <person name="Kues U."/>
            <person name="Blanchette R.A."/>
            <person name="Grigoriev I.V."/>
            <person name="Minto R.E."/>
            <person name="Hibbett D.S."/>
        </authorList>
    </citation>
    <scope>NUCLEOTIDE SEQUENCE [LARGE SCALE GENOMIC DNA]</scope>
    <source>
        <strain evidence="10 11">ATCC 64428</strain>
    </source>
</reference>
<feature type="non-terminal residue" evidence="10">
    <location>
        <position position="170"/>
    </location>
</feature>
<proteinExistence type="inferred from homology"/>
<dbReference type="PANTHER" id="PTHR31204">
    <property type="entry name" value="SIGMA INTRACELLULAR RECEPTOR 2"/>
    <property type="match status" value="1"/>
</dbReference>
<dbReference type="AlphaFoldDB" id="A0A0D7AC13"/>
<evidence type="ECO:0000259" key="9">
    <source>
        <dbReference type="PROSITE" id="PS51751"/>
    </source>
</evidence>
<feature type="domain" description="EXPERA" evidence="9">
    <location>
        <begin position="6"/>
        <end position="163"/>
    </location>
</feature>
<evidence type="ECO:0000256" key="1">
    <source>
        <dbReference type="ARBA" id="ARBA00004477"/>
    </source>
</evidence>